<dbReference type="InterPro" id="IPR052019">
    <property type="entry name" value="F420H2_bilvrd_red/Heme_oxyg"/>
</dbReference>
<evidence type="ECO:0000313" key="4">
    <source>
        <dbReference type="Proteomes" id="UP000838100"/>
    </source>
</evidence>
<evidence type="ECO:0000259" key="2">
    <source>
        <dbReference type="Pfam" id="PF01243"/>
    </source>
</evidence>
<gene>
    <name evidence="3" type="ORF">SIN8267_01602</name>
</gene>
<evidence type="ECO:0000313" key="3">
    <source>
        <dbReference type="EMBL" id="CAH0991496.1"/>
    </source>
</evidence>
<dbReference type="PANTHER" id="PTHR35176:SF11">
    <property type="entry name" value="PYRIDOXAMINE 5'-PHOSPHATE OXIDASE FAMILY PROTEIN"/>
    <property type="match status" value="1"/>
</dbReference>
<dbReference type="RefSeq" id="WP_237444144.1">
    <property type="nucleotide sequence ID" value="NZ_CAKLPX010000001.1"/>
</dbReference>
<feature type="domain" description="Pyridoxamine 5'-phosphate oxidase N-terminal" evidence="2">
    <location>
        <begin position="3"/>
        <end position="100"/>
    </location>
</feature>
<accession>A0ABN8EN06</accession>
<dbReference type="SUPFAM" id="SSF50475">
    <property type="entry name" value="FMN-binding split barrel"/>
    <property type="match status" value="1"/>
</dbReference>
<organism evidence="3 4">
    <name type="scientific">Sinobacterium norvegicum</name>
    <dbReference type="NCBI Taxonomy" id="1641715"/>
    <lineage>
        <taxon>Bacteria</taxon>
        <taxon>Pseudomonadati</taxon>
        <taxon>Pseudomonadota</taxon>
        <taxon>Gammaproteobacteria</taxon>
        <taxon>Cellvibrionales</taxon>
        <taxon>Spongiibacteraceae</taxon>
        <taxon>Sinobacterium</taxon>
    </lineage>
</organism>
<dbReference type="InterPro" id="IPR019965">
    <property type="entry name" value="PPOX_F420-dep_Rv2061_put"/>
</dbReference>
<dbReference type="PANTHER" id="PTHR35176">
    <property type="entry name" value="HEME OXYGENASE HI_0854-RELATED"/>
    <property type="match status" value="1"/>
</dbReference>
<dbReference type="InterPro" id="IPR012349">
    <property type="entry name" value="Split_barrel_FMN-bd"/>
</dbReference>
<dbReference type="Gene3D" id="2.30.110.10">
    <property type="entry name" value="Electron Transport, Fmn-binding Protein, Chain A"/>
    <property type="match status" value="1"/>
</dbReference>
<evidence type="ECO:0000256" key="1">
    <source>
        <dbReference type="ARBA" id="ARBA00023002"/>
    </source>
</evidence>
<proteinExistence type="predicted"/>
<sequence length="128" mass="14246">MKKIHPSLKKRDYLSFTTFRKVGTAVSTPVWFAGDNDTYYIFSAADAGKVKRLKNSPKATVAACDFKGSVDGELVAGQAVILEHQQDIALALAALQTKYGWKMTLTNLLSRLTGKYHKRSYIRFIATL</sequence>
<dbReference type="Proteomes" id="UP000838100">
    <property type="component" value="Unassembled WGS sequence"/>
</dbReference>
<dbReference type="Pfam" id="PF01243">
    <property type="entry name" value="PNPOx_N"/>
    <property type="match status" value="1"/>
</dbReference>
<protein>
    <recommendedName>
        <fullName evidence="2">Pyridoxamine 5'-phosphate oxidase N-terminal domain-containing protein</fullName>
    </recommendedName>
</protein>
<dbReference type="NCBIfam" id="TIGR03666">
    <property type="entry name" value="Rv2061_F420"/>
    <property type="match status" value="1"/>
</dbReference>
<dbReference type="InterPro" id="IPR011576">
    <property type="entry name" value="Pyridox_Oxase_N"/>
</dbReference>
<dbReference type="EMBL" id="CAKLPX010000001">
    <property type="protein sequence ID" value="CAH0991496.1"/>
    <property type="molecule type" value="Genomic_DNA"/>
</dbReference>
<name>A0ABN8EN06_9GAMM</name>
<reference evidence="3" key="1">
    <citation type="submission" date="2021-12" db="EMBL/GenBank/DDBJ databases">
        <authorList>
            <person name="Rodrigo-Torres L."/>
            <person name="Arahal R. D."/>
            <person name="Lucena T."/>
        </authorList>
    </citation>
    <scope>NUCLEOTIDE SEQUENCE</scope>
    <source>
        <strain evidence="3">CECT 8267</strain>
    </source>
</reference>
<keyword evidence="1" id="KW-0560">Oxidoreductase</keyword>
<comment type="caution">
    <text evidence="3">The sequence shown here is derived from an EMBL/GenBank/DDBJ whole genome shotgun (WGS) entry which is preliminary data.</text>
</comment>
<keyword evidence="4" id="KW-1185">Reference proteome</keyword>